<gene>
    <name evidence="1" type="ORF">Bpfe_023241</name>
</gene>
<reference evidence="1" key="2">
    <citation type="submission" date="2023-04" db="EMBL/GenBank/DDBJ databases">
        <authorList>
            <person name="Bu L."/>
            <person name="Lu L."/>
            <person name="Laidemitt M.R."/>
            <person name="Zhang S.M."/>
            <person name="Mutuku M."/>
            <person name="Mkoji G."/>
            <person name="Steinauer M."/>
            <person name="Loker E.S."/>
        </authorList>
    </citation>
    <scope>NUCLEOTIDE SEQUENCE</scope>
    <source>
        <strain evidence="1">KasaAsao</strain>
        <tissue evidence="1">Whole Snail</tissue>
    </source>
</reference>
<comment type="caution">
    <text evidence="1">The sequence shown here is derived from an EMBL/GenBank/DDBJ whole genome shotgun (WGS) entry which is preliminary data.</text>
</comment>
<protein>
    <submittedName>
        <fullName evidence="1">Uncharacterized protein</fullName>
    </submittedName>
</protein>
<dbReference type="EMBL" id="JASAOG010000152">
    <property type="protein sequence ID" value="KAK0047389.1"/>
    <property type="molecule type" value="Genomic_DNA"/>
</dbReference>
<organism evidence="1 2">
    <name type="scientific">Biomphalaria pfeifferi</name>
    <name type="common">Bloodfluke planorb</name>
    <name type="synonym">Freshwater snail</name>
    <dbReference type="NCBI Taxonomy" id="112525"/>
    <lineage>
        <taxon>Eukaryota</taxon>
        <taxon>Metazoa</taxon>
        <taxon>Spiralia</taxon>
        <taxon>Lophotrochozoa</taxon>
        <taxon>Mollusca</taxon>
        <taxon>Gastropoda</taxon>
        <taxon>Heterobranchia</taxon>
        <taxon>Euthyneura</taxon>
        <taxon>Panpulmonata</taxon>
        <taxon>Hygrophila</taxon>
        <taxon>Lymnaeoidea</taxon>
        <taxon>Planorbidae</taxon>
        <taxon>Biomphalaria</taxon>
    </lineage>
</organism>
<evidence type="ECO:0000313" key="1">
    <source>
        <dbReference type="EMBL" id="KAK0047389.1"/>
    </source>
</evidence>
<name>A0AAD8F299_BIOPF</name>
<reference evidence="1" key="1">
    <citation type="journal article" date="2023" name="PLoS Negl. Trop. Dis.">
        <title>A genome sequence for Biomphalaria pfeifferi, the major vector snail for the human-infecting parasite Schistosoma mansoni.</title>
        <authorList>
            <person name="Bu L."/>
            <person name="Lu L."/>
            <person name="Laidemitt M.R."/>
            <person name="Zhang S.M."/>
            <person name="Mutuku M."/>
            <person name="Mkoji G."/>
            <person name="Steinauer M."/>
            <person name="Loker E.S."/>
        </authorList>
    </citation>
    <scope>NUCLEOTIDE SEQUENCE</scope>
    <source>
        <strain evidence="1">KasaAsao</strain>
    </source>
</reference>
<keyword evidence="2" id="KW-1185">Reference proteome</keyword>
<proteinExistence type="predicted"/>
<dbReference type="Proteomes" id="UP001233172">
    <property type="component" value="Unassembled WGS sequence"/>
</dbReference>
<accession>A0AAD8F299</accession>
<sequence>MLYLRYGCGCFHEDRAAEHLLNPRADPSLSQAGRISGMTQRSRTIRTHETRSCVGYRALTSVYGCQGERDGDTFRA</sequence>
<evidence type="ECO:0000313" key="2">
    <source>
        <dbReference type="Proteomes" id="UP001233172"/>
    </source>
</evidence>
<dbReference type="AlphaFoldDB" id="A0AAD8F299"/>